<dbReference type="Proteomes" id="UP001071230">
    <property type="component" value="Unassembled WGS sequence"/>
</dbReference>
<keyword evidence="3" id="KW-1185">Reference proteome</keyword>
<evidence type="ECO:0000313" key="1">
    <source>
        <dbReference type="EMBL" id="CAA7599553.1"/>
    </source>
</evidence>
<reference evidence="1" key="2">
    <citation type="submission" date="2020-01" db="EMBL/GenBank/DDBJ databases">
        <authorList>
            <person name="Hornung B."/>
        </authorList>
    </citation>
    <scope>NUCLEOTIDE SEQUENCE</scope>
    <source>
        <strain evidence="1">PacBioINE</strain>
    </source>
</reference>
<protein>
    <submittedName>
        <fullName evidence="1">Uncharacterized protein</fullName>
    </submittedName>
</protein>
<proteinExistence type="predicted"/>
<dbReference type="Proteomes" id="UP000836597">
    <property type="component" value="Chromosome"/>
</dbReference>
<evidence type="ECO:0000313" key="3">
    <source>
        <dbReference type="Proteomes" id="UP001071230"/>
    </source>
</evidence>
<accession>A0A8S0VVI3</accession>
<reference evidence="2" key="1">
    <citation type="submission" date="2014-11" db="EMBL/GenBank/DDBJ databases">
        <authorList>
            <person name="Hornung B.V."/>
        </authorList>
    </citation>
    <scope>NUCLEOTIDE SEQUENCE</scope>
    <source>
        <strain evidence="2">INE</strain>
    </source>
</reference>
<dbReference type="EMBL" id="CDGJ01000065">
    <property type="protein sequence ID" value="CEJ07748.1"/>
    <property type="molecule type" value="Genomic_DNA"/>
</dbReference>
<dbReference type="AlphaFoldDB" id="A0A8S0VVI3"/>
<dbReference type="KEGG" id="aacx:DEACI_0179"/>
<name>A0A8S0VVI3_9FIRM</name>
<organism evidence="1">
    <name type="scientific">Acididesulfobacillus acetoxydans</name>
    <dbReference type="NCBI Taxonomy" id="1561005"/>
    <lineage>
        <taxon>Bacteria</taxon>
        <taxon>Bacillati</taxon>
        <taxon>Bacillota</taxon>
        <taxon>Clostridia</taxon>
        <taxon>Eubacteriales</taxon>
        <taxon>Peptococcaceae</taxon>
        <taxon>Acididesulfobacillus</taxon>
    </lineage>
</organism>
<sequence length="92" mass="10606">MRVRLADRRALCLCVKCFSSGVQGQVIGVVSRILYIEMSKIRVEIGLSDLSLNQLYGDAEVERRRTTKLYFRQRGCRRQALARMAQILLQMV</sequence>
<dbReference type="EMBL" id="LR746496">
    <property type="protein sequence ID" value="CAA7599553.1"/>
    <property type="molecule type" value="Genomic_DNA"/>
</dbReference>
<gene>
    <name evidence="1" type="ORF">DEACI_0179</name>
    <name evidence="2" type="ORF">DEACI_2214</name>
</gene>
<evidence type="ECO:0000313" key="2">
    <source>
        <dbReference type="EMBL" id="CEJ07748.1"/>
    </source>
</evidence>